<dbReference type="Pfam" id="PF01636">
    <property type="entry name" value="APH"/>
    <property type="match status" value="1"/>
</dbReference>
<dbReference type="Gene3D" id="3.30.200.20">
    <property type="entry name" value="Phosphorylase Kinase, domain 1"/>
    <property type="match status" value="1"/>
</dbReference>
<name>A0A1E3LUB1_9SPHN</name>
<sequence>MEGPMAPDMNPPAAAQQFLANIGWGDGEILPLAGDASFRRYFRVQAPGRSAILMDAPPPHEDPRPFINIARWLTGKGFAAPEIYGEDLTEGLVLLQDFGDARMRETVDAAPESELRLYEEAVDLLIRLREHGAADVGPYDRDVYQREAALLTDWYCPAVGLEVDVDGYVAAWDAVLVPVLNGAAVTVLRDYHAENIMLIEGSETLGLLDFQDALAGHAAYDLVSLLQDARRDVHADLEAALLDRYRRITGADERFFDAYHVLGAQRNAKIIGIFTRLWQRDGKPRYPGLCPRVWGYLERDLKHPALGPVAAWFDANIPPQLRGDPMTVTA</sequence>
<proteinExistence type="predicted"/>
<reference evidence="2 3" key="1">
    <citation type="submission" date="2016-08" db="EMBL/GenBank/DDBJ databases">
        <title>Draft genome of the agarase producing Sphingomonas sp. MCT13.</title>
        <authorList>
            <person name="D'Andrea M.M."/>
            <person name="Rossolini G.M."/>
            <person name="Thaller M.C."/>
        </authorList>
    </citation>
    <scope>NUCLEOTIDE SEQUENCE [LARGE SCALE GENOMIC DNA]</scope>
    <source>
        <strain evidence="2 3">MCT13</strain>
    </source>
</reference>
<protein>
    <submittedName>
        <fullName evidence="2">Aminoglycoside phosphotransferase</fullName>
    </submittedName>
</protein>
<dbReference type="Proteomes" id="UP000094487">
    <property type="component" value="Unassembled WGS sequence"/>
</dbReference>
<dbReference type="InterPro" id="IPR011009">
    <property type="entry name" value="Kinase-like_dom_sf"/>
</dbReference>
<dbReference type="SUPFAM" id="SSF56112">
    <property type="entry name" value="Protein kinase-like (PK-like)"/>
    <property type="match status" value="1"/>
</dbReference>
<dbReference type="STRING" id="1888892.BFL28_18505"/>
<dbReference type="GO" id="GO:0016740">
    <property type="term" value="F:transferase activity"/>
    <property type="evidence" value="ECO:0007669"/>
    <property type="project" value="UniProtKB-KW"/>
</dbReference>
<comment type="caution">
    <text evidence="2">The sequence shown here is derived from an EMBL/GenBank/DDBJ whole genome shotgun (WGS) entry which is preliminary data.</text>
</comment>
<keyword evidence="2" id="KW-0808">Transferase</keyword>
<accession>A0A1E3LUB1</accession>
<dbReference type="Gene3D" id="3.90.1200.10">
    <property type="match status" value="1"/>
</dbReference>
<organism evidence="2 3">
    <name type="scientific">Sphingomonas turrisvirgatae</name>
    <dbReference type="NCBI Taxonomy" id="1888892"/>
    <lineage>
        <taxon>Bacteria</taxon>
        <taxon>Pseudomonadati</taxon>
        <taxon>Pseudomonadota</taxon>
        <taxon>Alphaproteobacteria</taxon>
        <taxon>Sphingomonadales</taxon>
        <taxon>Sphingomonadaceae</taxon>
        <taxon>Sphingomonas</taxon>
    </lineage>
</organism>
<dbReference type="AlphaFoldDB" id="A0A1E3LUB1"/>
<gene>
    <name evidence="2" type="ORF">BFL28_18505</name>
</gene>
<evidence type="ECO:0000259" key="1">
    <source>
        <dbReference type="Pfam" id="PF01636"/>
    </source>
</evidence>
<feature type="domain" description="Aminoglycoside phosphotransferase" evidence="1">
    <location>
        <begin position="29"/>
        <end position="251"/>
    </location>
</feature>
<dbReference type="EMBL" id="MDDS01000033">
    <property type="protein sequence ID" value="ODP37347.1"/>
    <property type="molecule type" value="Genomic_DNA"/>
</dbReference>
<evidence type="ECO:0000313" key="3">
    <source>
        <dbReference type="Proteomes" id="UP000094487"/>
    </source>
</evidence>
<keyword evidence="3" id="KW-1185">Reference proteome</keyword>
<dbReference type="InterPro" id="IPR002575">
    <property type="entry name" value="Aminoglycoside_PTrfase"/>
</dbReference>
<evidence type="ECO:0000313" key="2">
    <source>
        <dbReference type="EMBL" id="ODP37347.1"/>
    </source>
</evidence>